<dbReference type="InterPro" id="IPR029055">
    <property type="entry name" value="Ntn_hydrolases_N"/>
</dbReference>
<dbReference type="InterPro" id="IPR000101">
    <property type="entry name" value="GGT_peptidase"/>
</dbReference>
<comment type="PTM">
    <text evidence="11">Cleaved by autocatalysis into a large and a small subunit.</text>
</comment>
<evidence type="ECO:0000256" key="2">
    <source>
        <dbReference type="ARBA" id="ARBA00001089"/>
    </source>
</evidence>
<evidence type="ECO:0000256" key="7">
    <source>
        <dbReference type="ARBA" id="ARBA00023315"/>
    </source>
</evidence>
<keyword evidence="14" id="KW-1185">Reference proteome</keyword>
<feature type="binding site" evidence="10">
    <location>
        <position position="455"/>
    </location>
    <ligand>
        <name>L-glutamate</name>
        <dbReference type="ChEBI" id="CHEBI:29985"/>
    </ligand>
</feature>
<evidence type="ECO:0000256" key="5">
    <source>
        <dbReference type="ARBA" id="ARBA00022801"/>
    </source>
</evidence>
<evidence type="ECO:0000256" key="1">
    <source>
        <dbReference type="ARBA" id="ARBA00001049"/>
    </source>
</evidence>
<dbReference type="InterPro" id="IPR043138">
    <property type="entry name" value="GGT_lsub"/>
</dbReference>
<organism evidence="13 14">
    <name type="scientific">Puniceibacterium antarcticum</name>
    <dbReference type="NCBI Taxonomy" id="1206336"/>
    <lineage>
        <taxon>Bacteria</taxon>
        <taxon>Pseudomonadati</taxon>
        <taxon>Pseudomonadota</taxon>
        <taxon>Alphaproteobacteria</taxon>
        <taxon>Rhodobacterales</taxon>
        <taxon>Paracoccaceae</taxon>
        <taxon>Puniceibacterium</taxon>
    </lineage>
</organism>
<keyword evidence="5 11" id="KW-0378">Hydrolase</keyword>
<dbReference type="Gene3D" id="3.60.20.40">
    <property type="match status" value="1"/>
</dbReference>
<comment type="similarity">
    <text evidence="3 11">Belongs to the gamma-glutamyltransferase family.</text>
</comment>
<evidence type="ECO:0000256" key="3">
    <source>
        <dbReference type="ARBA" id="ARBA00009381"/>
    </source>
</evidence>
<keyword evidence="12" id="KW-0732">Signal</keyword>
<dbReference type="AlphaFoldDB" id="A0A2G8RD88"/>
<keyword evidence="11" id="KW-0317">Glutathione biosynthesis</keyword>
<dbReference type="EMBL" id="AWWI01000097">
    <property type="protein sequence ID" value="PIL19534.1"/>
    <property type="molecule type" value="Genomic_DNA"/>
</dbReference>
<feature type="binding site" evidence="10">
    <location>
        <position position="501"/>
    </location>
    <ligand>
        <name>L-glutamate</name>
        <dbReference type="ChEBI" id="CHEBI:29985"/>
    </ligand>
</feature>
<proteinExistence type="inferred from homology"/>
<dbReference type="InterPro" id="IPR043137">
    <property type="entry name" value="GGT_ssub_C"/>
</dbReference>
<dbReference type="InterPro" id="IPR051792">
    <property type="entry name" value="GGT_bact"/>
</dbReference>
<dbReference type="SUPFAM" id="SSF56235">
    <property type="entry name" value="N-terminal nucleophile aminohydrolases (Ntn hydrolases)"/>
    <property type="match status" value="1"/>
</dbReference>
<feature type="active site" description="Nucleophile" evidence="9">
    <location>
        <position position="415"/>
    </location>
</feature>
<keyword evidence="6 11" id="KW-0865">Zymogen</keyword>
<dbReference type="PANTHER" id="PTHR43199">
    <property type="entry name" value="GLUTATHIONE HYDROLASE"/>
    <property type="match status" value="1"/>
</dbReference>
<dbReference type="PRINTS" id="PR01210">
    <property type="entry name" value="GGTRANSPTASE"/>
</dbReference>
<comment type="catalytic activity">
    <reaction evidence="2 11">
        <text>glutathione + H2O = L-cysteinylglycine + L-glutamate</text>
        <dbReference type="Rhea" id="RHEA:28807"/>
        <dbReference type="ChEBI" id="CHEBI:15377"/>
        <dbReference type="ChEBI" id="CHEBI:29985"/>
        <dbReference type="ChEBI" id="CHEBI:57925"/>
        <dbReference type="ChEBI" id="CHEBI:61694"/>
        <dbReference type="EC" id="3.4.19.13"/>
    </reaction>
</comment>
<dbReference type="PANTHER" id="PTHR43199:SF1">
    <property type="entry name" value="GLUTATHIONE HYDROLASE PROENZYME"/>
    <property type="match status" value="1"/>
</dbReference>
<comment type="catalytic activity">
    <reaction evidence="8 11">
        <text>an N-terminal (5-L-glutamyl)-[peptide] + an alpha-amino acid = 5-L-glutamyl amino acid + an N-terminal L-alpha-aminoacyl-[peptide]</text>
        <dbReference type="Rhea" id="RHEA:23904"/>
        <dbReference type="Rhea" id="RHEA-COMP:9780"/>
        <dbReference type="Rhea" id="RHEA-COMP:9795"/>
        <dbReference type="ChEBI" id="CHEBI:77644"/>
        <dbReference type="ChEBI" id="CHEBI:78597"/>
        <dbReference type="ChEBI" id="CHEBI:78599"/>
        <dbReference type="ChEBI" id="CHEBI:78608"/>
        <dbReference type="EC" id="2.3.2.2"/>
    </reaction>
</comment>
<accession>A0A2G8RD88</accession>
<comment type="subunit">
    <text evidence="11">This enzyme consists of two polypeptide chains, which are synthesized in precursor form from a single polypeptide.</text>
</comment>
<dbReference type="OrthoDB" id="9781342at2"/>
<keyword evidence="7 11" id="KW-0012">Acyltransferase</keyword>
<evidence type="ECO:0000256" key="11">
    <source>
        <dbReference type="RuleBase" id="RU368036"/>
    </source>
</evidence>
<dbReference type="Gene3D" id="1.10.246.130">
    <property type="match status" value="1"/>
</dbReference>
<dbReference type="UniPathway" id="UPA00204"/>
<evidence type="ECO:0000313" key="14">
    <source>
        <dbReference type="Proteomes" id="UP000231259"/>
    </source>
</evidence>
<feature type="binding site" evidence="10">
    <location>
        <begin position="479"/>
        <end position="480"/>
    </location>
    <ligand>
        <name>L-glutamate</name>
        <dbReference type="ChEBI" id="CHEBI:29985"/>
    </ligand>
</feature>
<comment type="catalytic activity">
    <reaction evidence="1 11">
        <text>an S-substituted glutathione + H2O = an S-substituted L-cysteinylglycine + L-glutamate</text>
        <dbReference type="Rhea" id="RHEA:59468"/>
        <dbReference type="ChEBI" id="CHEBI:15377"/>
        <dbReference type="ChEBI" id="CHEBI:29985"/>
        <dbReference type="ChEBI" id="CHEBI:90779"/>
        <dbReference type="ChEBI" id="CHEBI:143103"/>
        <dbReference type="EC" id="3.4.19.13"/>
    </reaction>
</comment>
<gene>
    <name evidence="13" type="ORF">P775_14130</name>
</gene>
<dbReference type="GO" id="GO:0006751">
    <property type="term" value="P:glutathione catabolic process"/>
    <property type="evidence" value="ECO:0007669"/>
    <property type="project" value="UniProtKB-UniRule"/>
</dbReference>
<evidence type="ECO:0000256" key="6">
    <source>
        <dbReference type="ARBA" id="ARBA00023145"/>
    </source>
</evidence>
<feature type="binding site" evidence="10">
    <location>
        <position position="128"/>
    </location>
    <ligand>
        <name>L-glutamate</name>
        <dbReference type="ChEBI" id="CHEBI:29985"/>
    </ligand>
</feature>
<keyword evidence="4 11" id="KW-0808">Transferase</keyword>
<dbReference type="EC" id="3.4.19.13" evidence="11"/>
<dbReference type="GO" id="GO:0006750">
    <property type="term" value="P:glutathione biosynthetic process"/>
    <property type="evidence" value="ECO:0007669"/>
    <property type="project" value="UniProtKB-KW"/>
</dbReference>
<dbReference type="EC" id="2.3.2.2" evidence="11"/>
<feature type="chain" id="PRO_5013970356" description="Glutathione hydrolase proenzyme" evidence="12">
    <location>
        <begin position="21"/>
        <end position="594"/>
    </location>
</feature>
<dbReference type="GO" id="GO:0036374">
    <property type="term" value="F:glutathione hydrolase activity"/>
    <property type="evidence" value="ECO:0007669"/>
    <property type="project" value="UniProtKB-UniRule"/>
</dbReference>
<comment type="pathway">
    <text evidence="11">Sulfur metabolism; glutathione metabolism.</text>
</comment>
<evidence type="ECO:0000256" key="10">
    <source>
        <dbReference type="PIRSR" id="PIRSR600101-2"/>
    </source>
</evidence>
<evidence type="ECO:0000256" key="8">
    <source>
        <dbReference type="ARBA" id="ARBA00047417"/>
    </source>
</evidence>
<evidence type="ECO:0000313" key="13">
    <source>
        <dbReference type="EMBL" id="PIL19534.1"/>
    </source>
</evidence>
<evidence type="ECO:0000256" key="9">
    <source>
        <dbReference type="PIRSR" id="PIRSR600101-1"/>
    </source>
</evidence>
<dbReference type="Pfam" id="PF01019">
    <property type="entry name" value="G_glu_transpept"/>
    <property type="match status" value="1"/>
</dbReference>
<dbReference type="GO" id="GO:0103068">
    <property type="term" value="F:leukotriene C4 gamma-glutamyl transferase activity"/>
    <property type="evidence" value="ECO:0007669"/>
    <property type="project" value="UniProtKB-EC"/>
</dbReference>
<evidence type="ECO:0000256" key="12">
    <source>
        <dbReference type="SAM" id="SignalP"/>
    </source>
</evidence>
<comment type="caution">
    <text evidence="13">The sequence shown here is derived from an EMBL/GenBank/DDBJ whole genome shotgun (WGS) entry which is preliminary data.</text>
</comment>
<name>A0A2G8RD88_9RHOB</name>
<protein>
    <recommendedName>
        <fullName evidence="11">Glutathione hydrolase proenzyme</fullName>
        <ecNumber evidence="11">2.3.2.2</ecNumber>
        <ecNumber evidence="11">3.4.19.13</ecNumber>
    </recommendedName>
    <component>
        <recommendedName>
            <fullName evidence="11">Glutathione hydrolase large chain</fullName>
        </recommendedName>
    </component>
    <component>
        <recommendedName>
            <fullName evidence="11">Glutathione hydrolase small chain</fullName>
        </recommendedName>
    </component>
</protein>
<feature type="signal peptide" evidence="12">
    <location>
        <begin position="1"/>
        <end position="20"/>
    </location>
</feature>
<reference evidence="13 14" key="1">
    <citation type="submission" date="2013-09" db="EMBL/GenBank/DDBJ databases">
        <title>Genome sequencing of Phaeobacter antarcticus sp. nov. SM1211.</title>
        <authorList>
            <person name="Zhang X.-Y."/>
            <person name="Liu C."/>
            <person name="Chen X.-L."/>
            <person name="Xie B.-B."/>
            <person name="Qin Q.-L."/>
            <person name="Rong J.-C."/>
            <person name="Zhang Y.-Z."/>
        </authorList>
    </citation>
    <scope>NUCLEOTIDE SEQUENCE [LARGE SCALE GENOMIC DNA]</scope>
    <source>
        <strain evidence="13 14">SM1211</strain>
    </source>
</reference>
<evidence type="ECO:0000256" key="4">
    <source>
        <dbReference type="ARBA" id="ARBA00022679"/>
    </source>
</evidence>
<sequence length="594" mass="62082">MRYPRLASVFAVLLAGPLCAQQAADAVAPEAASATGFNAISQQVADALAAKAEGIPVKAQKWMVVAANPHAVSAGAEVLRQGGTAADAMIAVQAVLGLVEPQSSGLGGGAFLVWHDGASGEITTLDGRETAPLNATPQLFQDEHGEPLSFFDAVVGGRSVGVPGTPALLQAAHDRWGKAAWGGLFDPAISLAEKGFAVSPRLADLVAADEERLSRFPDTAAYFLPDGVPLRAGATLTNQAYADVLKRIATEGADVFYTSDIARDIVARVQGATGNPGVLEPVDLAIYSVKERPAICVDYRAHEVCGMGPPSSGALTLGQVLGMLNTFEMPGAADAEAWRLIGDASRLGFADRGRYMADSDFVPMPTKGLVAPEYLAERAKLLKGDDALPEVSAGNPMFDHAALWGEDDSIEFPSTSHISIVDQYGNALSMTTTIENGFGSRLMVHGFLLNNELTDFSFRTHAEGAPIANRVEPGKRPRSSMAPTIVRKDGKPVLVVGSPGGSRIIGYVTQAVIGFVDWGLDAQQAVAAPHGVNRFGPFDLEAGTPMETLGPDLEMLGYEVSVQDLNSGLHAISVGPEGLRGGADPRREGIALGE</sequence>
<dbReference type="RefSeq" id="WP_099911470.1">
    <property type="nucleotide sequence ID" value="NZ_AWWI01000097.1"/>
</dbReference>
<dbReference type="NCBIfam" id="TIGR00066">
    <property type="entry name" value="g_glut_trans"/>
    <property type="match status" value="1"/>
</dbReference>
<dbReference type="Proteomes" id="UP000231259">
    <property type="component" value="Unassembled WGS sequence"/>
</dbReference>